<dbReference type="InterPro" id="IPR050228">
    <property type="entry name" value="Carboxylesterase_BioH"/>
</dbReference>
<reference evidence="2" key="1">
    <citation type="submission" date="2022-10" db="EMBL/GenBank/DDBJ databases">
        <title>Culturing micro-colonial fungi from biological soil crusts in the Mojave desert and describing Neophaeococcomyces mojavensis, and introducing the new genera and species Taxawa tesnikishii.</title>
        <authorList>
            <person name="Kurbessoian T."/>
            <person name="Stajich J.E."/>
        </authorList>
    </citation>
    <scope>NUCLEOTIDE SEQUENCE</scope>
    <source>
        <strain evidence="2">TK_41</strain>
    </source>
</reference>
<accession>A0AA38WUF7</accession>
<gene>
    <name evidence="2" type="ORF">H2200_013519</name>
</gene>
<evidence type="ECO:0000259" key="1">
    <source>
        <dbReference type="Pfam" id="PF12697"/>
    </source>
</evidence>
<protein>
    <recommendedName>
        <fullName evidence="1">AB hydrolase-1 domain-containing protein</fullName>
    </recommendedName>
</protein>
<dbReference type="Pfam" id="PF12697">
    <property type="entry name" value="Abhydrolase_6"/>
    <property type="match status" value="1"/>
</dbReference>
<keyword evidence="3" id="KW-1185">Reference proteome</keyword>
<dbReference type="InterPro" id="IPR000073">
    <property type="entry name" value="AB_hydrolase_1"/>
</dbReference>
<feature type="domain" description="AB hydrolase-1" evidence="1">
    <location>
        <begin position="22"/>
        <end position="253"/>
    </location>
</feature>
<evidence type="ECO:0000313" key="2">
    <source>
        <dbReference type="EMBL" id="KAJ9601960.1"/>
    </source>
</evidence>
<dbReference type="Gene3D" id="3.40.50.1820">
    <property type="entry name" value="alpha/beta hydrolase"/>
    <property type="match status" value="1"/>
</dbReference>
<organism evidence="2 3">
    <name type="scientific">Cladophialophora chaetospira</name>
    <dbReference type="NCBI Taxonomy" id="386627"/>
    <lineage>
        <taxon>Eukaryota</taxon>
        <taxon>Fungi</taxon>
        <taxon>Dikarya</taxon>
        <taxon>Ascomycota</taxon>
        <taxon>Pezizomycotina</taxon>
        <taxon>Eurotiomycetes</taxon>
        <taxon>Chaetothyriomycetidae</taxon>
        <taxon>Chaetothyriales</taxon>
        <taxon>Herpotrichiellaceae</taxon>
        <taxon>Cladophialophora</taxon>
    </lineage>
</organism>
<dbReference type="SUPFAM" id="SSF53474">
    <property type="entry name" value="alpha/beta-Hydrolases"/>
    <property type="match status" value="1"/>
</dbReference>
<dbReference type="Proteomes" id="UP001172673">
    <property type="component" value="Unassembled WGS sequence"/>
</dbReference>
<evidence type="ECO:0000313" key="3">
    <source>
        <dbReference type="Proteomes" id="UP001172673"/>
    </source>
</evidence>
<proteinExistence type="predicted"/>
<dbReference type="PANTHER" id="PTHR43194:SF2">
    <property type="entry name" value="PEROXISOMAL MEMBRANE PROTEIN LPX1"/>
    <property type="match status" value="1"/>
</dbReference>
<sequence length="271" mass="29356">MPTVPTRAGEVAYEIKGDGVPIVMLHATLHDRRDYEVVATHFAEKYKAISVDWPWHCDSKGTPGRESLGAAGFADVLEDVVVGLKLGPAIFVGNSVGGFAAARLAITHPDQVRGLVLVNSGGFFDWTPWSRLLTRPLGSAVVSRFIMPRLVPRYMSPQTDHDQEITRRVAAIAGTAGGASIAAALWRSFLHPSHDLRSRAKDLKAPVLLAWGTRDPIFPKAAGPMAQKYIPGSQLEYFDTGHVVFSSKPAEFYGAVDPFIESIVADNKNPA</sequence>
<dbReference type="InterPro" id="IPR029058">
    <property type="entry name" value="AB_hydrolase_fold"/>
</dbReference>
<comment type="caution">
    <text evidence="2">The sequence shown here is derived from an EMBL/GenBank/DDBJ whole genome shotgun (WGS) entry which is preliminary data.</text>
</comment>
<dbReference type="AlphaFoldDB" id="A0AA38WUF7"/>
<dbReference type="EMBL" id="JAPDRK010000030">
    <property type="protein sequence ID" value="KAJ9601960.1"/>
    <property type="molecule type" value="Genomic_DNA"/>
</dbReference>
<name>A0AA38WUF7_9EURO</name>
<dbReference type="PRINTS" id="PR00111">
    <property type="entry name" value="ABHYDROLASE"/>
</dbReference>
<dbReference type="PANTHER" id="PTHR43194">
    <property type="entry name" value="HYDROLASE ALPHA/BETA FOLD FAMILY"/>
    <property type="match status" value="1"/>
</dbReference>